<feature type="region of interest" description="Disordered" evidence="6">
    <location>
        <begin position="744"/>
        <end position="763"/>
    </location>
</feature>
<dbReference type="OrthoDB" id="40579at2759"/>
<sequence length="813" mass="91441">MQVCGKAFGRADLLKRHRSNHDENDSSTKRRRINSSPSAGRVAHACQACAKARVKCEESKPCTRCRNRNLTCEYASSEAGSAAAMHLLHLSANGQGVTSAPVSSAGTQQPLGEEAQLPTPETLMDQNNSEVYQNNAMLDMARLPFSDFLRDILYEQSLESAKMEETQGLAVLDFNDDSNLELTDVDFGLLDTWNVDGMLASNMNMPDYRLCVEDSTDMSKMRQRLVKVWTESPWRFIPGKTDSGYCEQNSLPLPSGDTNGRQFQESRMRVDRVIADKMEPPSRDKILAIVLSTCKSNSIMARVASSFPSTDVMDSLVHIFLASHLCQISEWIHYGSFALNAQWPEWLAVAASAGATLAPVQTLRRFGFALQEAVRITIPARFEDNNLTIEDIGLVQALVLGQDIGLWSGNRRKMEIAECHVQIPIAMMRGRGVFQRSTYTTIYVDPNDEGDVLEAKWKKWYRRELAFHAYLRDAQTSMTTLTNPVMSYAELTLPLPEARELWFAKTAQEWKMHYIERQAAQSKRPPSLGDLFRDINLLAANHQRLDVQYALSIYLYGFWSLIWEYRQLNAIHRSSAQSPNPAGNPNLLLLSSRHQELCKSLQTFQLVTSGWHEMLSAQESLLLNLLMLYLHVSLDDLQLFSGKEGEDQARRVYPTLQNWADSPEARQALWHAGQVLRFAKNYPPGHLKDFHAIAVHHAALALWTHGVITKAIRRNAAHVVQEPVYLDGLDSTQVHRFTGFGQGKPVIRGPNSQQPGETSVGESYLEDTKSCMDVVEEILRTNFHIEEQLPPIVENLCHLIKQLGNAAWAVGLT</sequence>
<dbReference type="PANTHER" id="PTHR47660:SF2">
    <property type="entry name" value="TRANSCRIPTION FACTOR WITH C2H2 AND ZN(2)-CYS(6) DNA BINDING DOMAIN (EUROFUNG)"/>
    <property type="match status" value="1"/>
</dbReference>
<proteinExistence type="predicted"/>
<evidence type="ECO:0000259" key="7">
    <source>
        <dbReference type="PROSITE" id="PS50048"/>
    </source>
</evidence>
<dbReference type="GO" id="GO:0000981">
    <property type="term" value="F:DNA-binding transcription factor activity, RNA polymerase II-specific"/>
    <property type="evidence" value="ECO:0007669"/>
    <property type="project" value="InterPro"/>
</dbReference>
<dbReference type="Proteomes" id="UP000014074">
    <property type="component" value="Unassembled WGS sequence"/>
</dbReference>
<dbReference type="PANTHER" id="PTHR47660">
    <property type="entry name" value="TRANSCRIPTION FACTOR WITH C2H2 AND ZN(2)-CYS(6) DNA BINDING DOMAIN (EUROFUNG)-RELATED-RELATED"/>
    <property type="match status" value="1"/>
</dbReference>
<keyword evidence="1" id="KW-0479">Metal-binding</keyword>
<evidence type="ECO:0000256" key="5">
    <source>
        <dbReference type="ARBA" id="ARBA00023242"/>
    </source>
</evidence>
<feature type="region of interest" description="Disordered" evidence="6">
    <location>
        <begin position="14"/>
        <end position="39"/>
    </location>
</feature>
<keyword evidence="3" id="KW-0805">Transcription regulation</keyword>
<evidence type="ECO:0000256" key="3">
    <source>
        <dbReference type="ARBA" id="ARBA00023015"/>
    </source>
</evidence>
<evidence type="ECO:0000313" key="8">
    <source>
        <dbReference type="EMBL" id="EON97953.1"/>
    </source>
</evidence>
<accession>R8BF77</accession>
<dbReference type="SUPFAM" id="SSF57701">
    <property type="entry name" value="Zn2/Cys6 DNA-binding domain"/>
    <property type="match status" value="1"/>
</dbReference>
<keyword evidence="2" id="KW-0862">Zinc</keyword>
<dbReference type="InterPro" id="IPR007219">
    <property type="entry name" value="XnlR_reg_dom"/>
</dbReference>
<evidence type="ECO:0000256" key="1">
    <source>
        <dbReference type="ARBA" id="ARBA00022723"/>
    </source>
</evidence>
<dbReference type="PROSITE" id="PS00463">
    <property type="entry name" value="ZN2_CY6_FUNGAL_1"/>
    <property type="match status" value="1"/>
</dbReference>
<dbReference type="Pfam" id="PF04082">
    <property type="entry name" value="Fungal_trans"/>
    <property type="match status" value="1"/>
</dbReference>
<evidence type="ECO:0000256" key="6">
    <source>
        <dbReference type="SAM" id="MobiDB-lite"/>
    </source>
</evidence>
<reference evidence="9" key="1">
    <citation type="journal article" date="2013" name="Genome Announc.">
        <title>Draft genome sequence of the ascomycete Phaeoacremonium aleophilum strain UCR-PA7, a causal agent of the esca disease complex in grapevines.</title>
        <authorList>
            <person name="Blanco-Ulate B."/>
            <person name="Rolshausen P."/>
            <person name="Cantu D."/>
        </authorList>
    </citation>
    <scope>NUCLEOTIDE SEQUENCE [LARGE SCALE GENOMIC DNA]</scope>
    <source>
        <strain evidence="9">UCR-PA7</strain>
    </source>
</reference>
<evidence type="ECO:0000313" key="9">
    <source>
        <dbReference type="Proteomes" id="UP000014074"/>
    </source>
</evidence>
<dbReference type="GeneID" id="19327187"/>
<dbReference type="CDD" id="cd00067">
    <property type="entry name" value="GAL4"/>
    <property type="match status" value="1"/>
</dbReference>
<dbReference type="HOGENOM" id="CLU_003487_0_0_1"/>
<dbReference type="SMART" id="SM00066">
    <property type="entry name" value="GAL4"/>
    <property type="match status" value="1"/>
</dbReference>
<dbReference type="GO" id="GO:0008270">
    <property type="term" value="F:zinc ion binding"/>
    <property type="evidence" value="ECO:0007669"/>
    <property type="project" value="InterPro"/>
</dbReference>
<dbReference type="eggNOG" id="KOG1721">
    <property type="taxonomic scope" value="Eukaryota"/>
</dbReference>
<dbReference type="InterPro" id="IPR036864">
    <property type="entry name" value="Zn2-C6_fun-type_DNA-bd_sf"/>
</dbReference>
<gene>
    <name evidence="8" type="ORF">UCRPA7_6522</name>
</gene>
<evidence type="ECO:0000256" key="2">
    <source>
        <dbReference type="ARBA" id="ARBA00022833"/>
    </source>
</evidence>
<dbReference type="InterPro" id="IPR001138">
    <property type="entry name" value="Zn2Cys6_DnaBD"/>
</dbReference>
<keyword evidence="9" id="KW-1185">Reference proteome</keyword>
<feature type="compositionally biased region" description="Polar residues" evidence="6">
    <location>
        <begin position="750"/>
        <end position="761"/>
    </location>
</feature>
<dbReference type="GO" id="GO:0006351">
    <property type="term" value="P:DNA-templated transcription"/>
    <property type="evidence" value="ECO:0007669"/>
    <property type="project" value="InterPro"/>
</dbReference>
<dbReference type="PROSITE" id="PS50048">
    <property type="entry name" value="ZN2_CY6_FUNGAL_2"/>
    <property type="match status" value="1"/>
</dbReference>
<dbReference type="RefSeq" id="XP_007917250.1">
    <property type="nucleotide sequence ID" value="XM_007919059.1"/>
</dbReference>
<evidence type="ECO:0000256" key="4">
    <source>
        <dbReference type="ARBA" id="ARBA00023163"/>
    </source>
</evidence>
<dbReference type="KEGG" id="tmn:UCRPA7_6522"/>
<dbReference type="AlphaFoldDB" id="R8BF77"/>
<protein>
    <submittedName>
        <fullName evidence="8">Putative c6 transcription factor protein</fullName>
    </submittedName>
</protein>
<dbReference type="GO" id="GO:0003677">
    <property type="term" value="F:DNA binding"/>
    <property type="evidence" value="ECO:0007669"/>
    <property type="project" value="InterPro"/>
</dbReference>
<keyword evidence="5" id="KW-0539">Nucleus</keyword>
<dbReference type="EMBL" id="KB933247">
    <property type="protein sequence ID" value="EON97953.1"/>
    <property type="molecule type" value="Genomic_DNA"/>
</dbReference>
<name>R8BF77_PHAM7</name>
<organism evidence="8 9">
    <name type="scientific">Phaeoacremonium minimum (strain UCR-PA7)</name>
    <name type="common">Esca disease fungus</name>
    <name type="synonym">Togninia minima</name>
    <dbReference type="NCBI Taxonomy" id="1286976"/>
    <lineage>
        <taxon>Eukaryota</taxon>
        <taxon>Fungi</taxon>
        <taxon>Dikarya</taxon>
        <taxon>Ascomycota</taxon>
        <taxon>Pezizomycotina</taxon>
        <taxon>Sordariomycetes</taxon>
        <taxon>Sordariomycetidae</taxon>
        <taxon>Togniniales</taxon>
        <taxon>Togniniaceae</taxon>
        <taxon>Phaeoacremonium</taxon>
    </lineage>
</organism>
<dbReference type="Gene3D" id="4.10.240.10">
    <property type="entry name" value="Zn(2)-C6 fungal-type DNA-binding domain"/>
    <property type="match status" value="1"/>
</dbReference>
<keyword evidence="4" id="KW-0804">Transcription</keyword>
<feature type="domain" description="Zn(2)-C6 fungal-type" evidence="7">
    <location>
        <begin position="45"/>
        <end position="74"/>
    </location>
</feature>
<dbReference type="Pfam" id="PF00172">
    <property type="entry name" value="Zn_clus"/>
    <property type="match status" value="1"/>
</dbReference>